<accession>A0AA42CE68</accession>
<dbReference type="Gene3D" id="2.40.290.10">
    <property type="match status" value="1"/>
</dbReference>
<evidence type="ECO:0000259" key="4">
    <source>
        <dbReference type="SMART" id="SM00559"/>
    </source>
</evidence>
<dbReference type="PANTHER" id="PTHR41251">
    <property type="entry name" value="NON-HOMOLOGOUS END JOINING PROTEIN KU"/>
    <property type="match status" value="1"/>
</dbReference>
<evidence type="ECO:0000256" key="2">
    <source>
        <dbReference type="HAMAP-Rule" id="MF_01875"/>
    </source>
</evidence>
<comment type="caution">
    <text evidence="5">The sequence shown here is derived from an EMBL/GenBank/DDBJ whole genome shotgun (WGS) entry which is preliminary data.</text>
</comment>
<dbReference type="InterPro" id="IPR006164">
    <property type="entry name" value="DNA_bd_Ku70/Ku80"/>
</dbReference>
<dbReference type="HAMAP" id="MF_01875">
    <property type="entry name" value="Prokaryotic_Ku"/>
    <property type="match status" value="1"/>
</dbReference>
<name>A0AA42CE68_9PROT</name>
<dbReference type="SMART" id="SM00559">
    <property type="entry name" value="Ku78"/>
    <property type="match status" value="1"/>
</dbReference>
<evidence type="ECO:0000256" key="1">
    <source>
        <dbReference type="ARBA" id="ARBA00023125"/>
    </source>
</evidence>
<dbReference type="PIRSF" id="PIRSF006493">
    <property type="entry name" value="Prok_Ku"/>
    <property type="match status" value="1"/>
</dbReference>
<gene>
    <name evidence="2" type="primary">ku</name>
    <name evidence="5" type="ORF">OL599_09870</name>
</gene>
<keyword evidence="2" id="KW-0233">DNA recombination</keyword>
<protein>
    <recommendedName>
        <fullName evidence="2">Non-homologous end joining protein Ku</fullName>
    </recommendedName>
</protein>
<dbReference type="Pfam" id="PF02735">
    <property type="entry name" value="Ku"/>
    <property type="match status" value="1"/>
</dbReference>
<reference evidence="5" key="2">
    <citation type="submission" date="2022-10" db="EMBL/GenBank/DDBJ databases">
        <authorList>
            <person name="Trinh H.N."/>
        </authorList>
    </citation>
    <scope>NUCLEOTIDE SEQUENCE</scope>
    <source>
        <strain evidence="5">RN2-1</strain>
    </source>
</reference>
<sequence length="295" mass="32830">MADQRPIWRGHLRLALVSCPVALYSAQHDSGSLHFNLINPKTGNRIRMISQDVETGEELARGDLVKGYEYKKDSYIILTEEDFETARVDSSSTMKIGKFVKAGAIDPIYFDASYYLAADDKSGQDVYKVLWEAIRDTGMAALSRVVIARRERPVAILPLGDGLVAHTLHEQRDLNSPKALFEDMAGVGTDPEMIKLATQLIDRQAGKYDPADFEDRYETRLRGLIDARLKGEGIEAIEEDEDGGSNVIDLMTTLKRSLGRFTGEESSQKGPALRPKRRKAPASKGKPRPSVRRHG</sequence>
<feature type="domain" description="Ku" evidence="4">
    <location>
        <begin position="56"/>
        <end position="185"/>
    </location>
</feature>
<dbReference type="Proteomes" id="UP001165679">
    <property type="component" value="Unassembled WGS sequence"/>
</dbReference>
<keyword evidence="6" id="KW-1185">Reference proteome</keyword>
<comment type="similarity">
    <text evidence="2">Belongs to the prokaryotic Ku family.</text>
</comment>
<keyword evidence="1 2" id="KW-0238">DNA-binding</keyword>
<dbReference type="GO" id="GO:0006310">
    <property type="term" value="P:DNA recombination"/>
    <property type="evidence" value="ECO:0007669"/>
    <property type="project" value="UniProtKB-KW"/>
</dbReference>
<proteinExistence type="inferred from homology"/>
<dbReference type="InterPro" id="IPR016194">
    <property type="entry name" value="SPOC-like_C_dom_sf"/>
</dbReference>
<feature type="region of interest" description="Disordered" evidence="3">
    <location>
        <begin position="258"/>
        <end position="295"/>
    </location>
</feature>
<dbReference type="GO" id="GO:0003690">
    <property type="term" value="F:double-stranded DNA binding"/>
    <property type="evidence" value="ECO:0007669"/>
    <property type="project" value="UniProtKB-UniRule"/>
</dbReference>
<dbReference type="EMBL" id="JAPDNT010000005">
    <property type="protein sequence ID" value="MCW3474889.1"/>
    <property type="molecule type" value="Genomic_DNA"/>
</dbReference>
<evidence type="ECO:0000256" key="3">
    <source>
        <dbReference type="SAM" id="MobiDB-lite"/>
    </source>
</evidence>
<feature type="compositionally biased region" description="Basic residues" evidence="3">
    <location>
        <begin position="274"/>
        <end position="295"/>
    </location>
</feature>
<dbReference type="RefSeq" id="WP_264713544.1">
    <property type="nucleotide sequence ID" value="NZ_JAPDNT010000005.1"/>
</dbReference>
<dbReference type="SUPFAM" id="SSF100939">
    <property type="entry name" value="SPOC domain-like"/>
    <property type="match status" value="1"/>
</dbReference>
<comment type="subunit">
    <text evidence="2">Homodimer. Interacts with LigD.</text>
</comment>
<dbReference type="NCBIfam" id="TIGR02772">
    <property type="entry name" value="Ku_bact"/>
    <property type="match status" value="1"/>
</dbReference>
<comment type="function">
    <text evidence="2">With LigD forms a non-homologous end joining (NHEJ) DNA repair enzyme, which repairs dsDNA breaks with reduced fidelity. Binds linear dsDNA with 5'- and 3'- overhangs but not closed circular dsDNA nor ssDNA. Recruits and stimulates the ligase activity of LigD.</text>
</comment>
<dbReference type="InterPro" id="IPR009187">
    <property type="entry name" value="Prok_Ku"/>
</dbReference>
<reference evidence="5" key="1">
    <citation type="submission" date="2022-09" db="EMBL/GenBank/DDBJ databases">
        <title>Rhodovastum sp. nov. RN2-1 isolated from soil in Seongnam, South Korea.</title>
        <authorList>
            <person name="Le N.T."/>
        </authorList>
    </citation>
    <scope>NUCLEOTIDE SEQUENCE</scope>
    <source>
        <strain evidence="5">RN2-1</strain>
    </source>
</reference>
<keyword evidence="2" id="KW-0234">DNA repair</keyword>
<dbReference type="PANTHER" id="PTHR41251:SF1">
    <property type="entry name" value="NON-HOMOLOGOUS END JOINING PROTEIN KU"/>
    <property type="match status" value="1"/>
</dbReference>
<keyword evidence="2" id="KW-0227">DNA damage</keyword>
<organism evidence="5 6">
    <name type="scientific">Limobrevibacterium gyesilva</name>
    <dbReference type="NCBI Taxonomy" id="2991712"/>
    <lineage>
        <taxon>Bacteria</taxon>
        <taxon>Pseudomonadati</taxon>
        <taxon>Pseudomonadota</taxon>
        <taxon>Alphaproteobacteria</taxon>
        <taxon>Acetobacterales</taxon>
        <taxon>Acetobacteraceae</taxon>
        <taxon>Limobrevibacterium</taxon>
    </lineage>
</organism>
<evidence type="ECO:0000313" key="5">
    <source>
        <dbReference type="EMBL" id="MCW3474889.1"/>
    </source>
</evidence>
<evidence type="ECO:0000313" key="6">
    <source>
        <dbReference type="Proteomes" id="UP001165679"/>
    </source>
</evidence>
<dbReference type="AlphaFoldDB" id="A0AA42CE68"/>
<dbReference type="GO" id="GO:0006303">
    <property type="term" value="P:double-strand break repair via nonhomologous end joining"/>
    <property type="evidence" value="ECO:0007669"/>
    <property type="project" value="UniProtKB-UniRule"/>
</dbReference>